<dbReference type="FunCoup" id="K3ZJQ5">
    <property type="interactions" value="863"/>
</dbReference>
<feature type="region of interest" description="Disordered" evidence="1">
    <location>
        <begin position="39"/>
        <end position="65"/>
    </location>
</feature>
<dbReference type="EMBL" id="AGNK02005189">
    <property type="status" value="NOT_ANNOTATED_CDS"/>
    <property type="molecule type" value="Genomic_DNA"/>
</dbReference>
<evidence type="ECO:0000313" key="3">
    <source>
        <dbReference type="EnsemblPlants" id="KQK95593"/>
    </source>
</evidence>
<sequence>MEKGGGGGGDDPATRAAGGMCDRFLTFLTRNLTMSRVKSIADGPKNGAGAGQPAMERAEEGEEEDEFAIPIERAEFDYEFGGGHGDGGYSSVATILEESAAMTTTTTRDVPEPKTGAAAADDGPVGPAPAAMAVEETKVRKSVTIKEDRLPEQEGGTPAAPLERKRSLFKKRQASSVGGGGDDEQRVPRRSGLRPRIPPVLRVPSNINERSSTFIEERKKSFVGRGGGAKPAPDK</sequence>
<dbReference type="RefSeq" id="XP_004979834.1">
    <property type="nucleotide sequence ID" value="XM_004979777.3"/>
</dbReference>
<dbReference type="Proteomes" id="UP000004995">
    <property type="component" value="Unassembled WGS sequence"/>
</dbReference>
<feature type="compositionally biased region" description="Basic and acidic residues" evidence="1">
    <location>
        <begin position="135"/>
        <end position="152"/>
    </location>
</feature>
<evidence type="ECO:0000313" key="2">
    <source>
        <dbReference type="EMBL" id="RCV39278.1"/>
    </source>
</evidence>
<reference evidence="2" key="2">
    <citation type="submission" date="2015-07" db="EMBL/GenBank/DDBJ databases">
        <authorList>
            <person name="Noorani M."/>
        </authorList>
    </citation>
    <scope>NUCLEOTIDE SEQUENCE</scope>
    <source>
        <strain evidence="2">Yugu1</strain>
    </source>
</reference>
<feature type="compositionally biased region" description="Polar residues" evidence="1">
    <location>
        <begin position="205"/>
        <end position="214"/>
    </location>
</feature>
<reference evidence="2 4" key="1">
    <citation type="journal article" date="2012" name="Nat. Biotechnol.">
        <title>Reference genome sequence of the model plant Setaria.</title>
        <authorList>
            <person name="Bennetzen J.L."/>
            <person name="Schmutz J."/>
            <person name="Wang H."/>
            <person name="Percifield R."/>
            <person name="Hawkins J."/>
            <person name="Pontaroli A.C."/>
            <person name="Estep M."/>
            <person name="Feng L."/>
            <person name="Vaughn J.N."/>
            <person name="Grimwood J."/>
            <person name="Jenkins J."/>
            <person name="Barry K."/>
            <person name="Lindquist E."/>
            <person name="Hellsten U."/>
            <person name="Deshpande S."/>
            <person name="Wang X."/>
            <person name="Wu X."/>
            <person name="Mitros T."/>
            <person name="Triplett J."/>
            <person name="Yang X."/>
            <person name="Ye C.Y."/>
            <person name="Mauro-Herrera M."/>
            <person name="Wang L."/>
            <person name="Li P."/>
            <person name="Sharma M."/>
            <person name="Sharma R."/>
            <person name="Ronald P.C."/>
            <person name="Panaud O."/>
            <person name="Kellogg E.A."/>
            <person name="Brutnell T.P."/>
            <person name="Doust A.N."/>
            <person name="Tuskan G.A."/>
            <person name="Rokhsar D."/>
            <person name="Devos K.M."/>
        </authorList>
    </citation>
    <scope>NUCLEOTIDE SEQUENCE [LARGE SCALE GENOMIC DNA]</scope>
    <source>
        <strain evidence="4">cv. Yugu1</strain>
        <strain evidence="2">Yugu1</strain>
    </source>
</reference>
<feature type="compositionally biased region" description="Low complexity" evidence="1">
    <location>
        <begin position="116"/>
        <end position="134"/>
    </location>
</feature>
<dbReference type="EnsemblPlants" id="KQK95593">
    <property type="protein sequence ID" value="KQK95593"/>
    <property type="gene ID" value="SETIT_026809mg"/>
</dbReference>
<dbReference type="AlphaFoldDB" id="K3ZJQ5"/>
<dbReference type="KEGG" id="sita:101774023"/>
<dbReference type="EMBL" id="CM003535">
    <property type="protein sequence ID" value="RCV39278.1"/>
    <property type="molecule type" value="Genomic_DNA"/>
</dbReference>
<reference evidence="3" key="3">
    <citation type="submission" date="2018-08" db="UniProtKB">
        <authorList>
            <consortium name="EnsemblPlants"/>
        </authorList>
    </citation>
    <scope>IDENTIFICATION</scope>
    <source>
        <strain evidence="3">Yugu1</strain>
    </source>
</reference>
<evidence type="ECO:0000313" key="4">
    <source>
        <dbReference type="Proteomes" id="UP000004995"/>
    </source>
</evidence>
<dbReference type="HOGENOM" id="CLU_1177043_0_0_1"/>
<proteinExistence type="predicted"/>
<accession>K3ZJQ5</accession>
<dbReference type="OMA" id="AGGMCDR"/>
<gene>
    <name evidence="3" type="primary">LOC101774023</name>
    <name evidence="2" type="ORF">SETIT_8G210500v2</name>
</gene>
<name>K3ZJQ5_SETIT</name>
<dbReference type="eggNOG" id="ENOG502R62J">
    <property type="taxonomic scope" value="Eukaryota"/>
</dbReference>
<dbReference type="OrthoDB" id="687241at2759"/>
<evidence type="ECO:0000256" key="1">
    <source>
        <dbReference type="SAM" id="MobiDB-lite"/>
    </source>
</evidence>
<protein>
    <submittedName>
        <fullName evidence="2 3">Uncharacterized protein</fullName>
    </submittedName>
</protein>
<keyword evidence="4" id="KW-1185">Reference proteome</keyword>
<dbReference type="GeneID" id="101774023"/>
<organism evidence="2">
    <name type="scientific">Setaria italica</name>
    <name type="common">Foxtail millet</name>
    <name type="synonym">Panicum italicum</name>
    <dbReference type="NCBI Taxonomy" id="4555"/>
    <lineage>
        <taxon>Eukaryota</taxon>
        <taxon>Viridiplantae</taxon>
        <taxon>Streptophyta</taxon>
        <taxon>Embryophyta</taxon>
        <taxon>Tracheophyta</taxon>
        <taxon>Spermatophyta</taxon>
        <taxon>Magnoliopsida</taxon>
        <taxon>Liliopsida</taxon>
        <taxon>Poales</taxon>
        <taxon>Poaceae</taxon>
        <taxon>PACMAD clade</taxon>
        <taxon>Panicoideae</taxon>
        <taxon>Panicodae</taxon>
        <taxon>Paniceae</taxon>
        <taxon>Cenchrinae</taxon>
        <taxon>Setaria</taxon>
    </lineage>
</organism>
<feature type="region of interest" description="Disordered" evidence="1">
    <location>
        <begin position="102"/>
        <end position="235"/>
    </location>
</feature>
<dbReference type="Gramene" id="KQK95593">
    <property type="protein sequence ID" value="KQK95593"/>
    <property type="gene ID" value="SETIT_026809mg"/>
</dbReference>